<feature type="compositionally biased region" description="Polar residues" evidence="1">
    <location>
        <begin position="100"/>
        <end position="109"/>
    </location>
</feature>
<dbReference type="HOGENOM" id="CLU_1356581_0_0_1"/>
<accession>A0A0E0HES8</accession>
<sequence length="202" mass="22146">MAAKKGEEHQRRRRPFPNLYQSLASLLHIILAVITDTSSVGLAGVVWAFCSTIHMASKMAQTYLYVCDGRQAGAQLDQLLAMSPAAAAAVAKARRRLSSWAQEGQTTGVATARPDTGGEEEERRSSARSRRRRALSAARWSHQRRSRSQSASVCFSFVLALLFWNHTSTCLALSPSFPASSCFSACLNLIPKFNHISDQNFG</sequence>
<evidence type="ECO:0000313" key="3">
    <source>
        <dbReference type="EnsemblPlants" id="ONIVA05G18100.1"/>
    </source>
</evidence>
<keyword evidence="2" id="KW-0812">Transmembrane</keyword>
<dbReference type="Proteomes" id="UP000006591">
    <property type="component" value="Chromosome 5"/>
</dbReference>
<proteinExistence type="predicted"/>
<evidence type="ECO:0000256" key="2">
    <source>
        <dbReference type="SAM" id="Phobius"/>
    </source>
</evidence>
<keyword evidence="2" id="KW-0472">Membrane</keyword>
<dbReference type="AlphaFoldDB" id="A0A0E0HES8"/>
<dbReference type="Gramene" id="ONIVA05G18100.1">
    <property type="protein sequence ID" value="ONIVA05G18100.1"/>
    <property type="gene ID" value="ONIVA05G18100"/>
</dbReference>
<name>A0A0E0HES8_ORYNI</name>
<organism evidence="3">
    <name type="scientific">Oryza nivara</name>
    <name type="common">Indian wild rice</name>
    <name type="synonym">Oryza sativa f. spontanea</name>
    <dbReference type="NCBI Taxonomy" id="4536"/>
    <lineage>
        <taxon>Eukaryota</taxon>
        <taxon>Viridiplantae</taxon>
        <taxon>Streptophyta</taxon>
        <taxon>Embryophyta</taxon>
        <taxon>Tracheophyta</taxon>
        <taxon>Spermatophyta</taxon>
        <taxon>Magnoliopsida</taxon>
        <taxon>Liliopsida</taxon>
        <taxon>Poales</taxon>
        <taxon>Poaceae</taxon>
        <taxon>BOP clade</taxon>
        <taxon>Oryzoideae</taxon>
        <taxon>Oryzeae</taxon>
        <taxon>Oryzinae</taxon>
        <taxon>Oryza</taxon>
    </lineage>
</organism>
<keyword evidence="4" id="KW-1185">Reference proteome</keyword>
<feature type="transmembrane region" description="Helical" evidence="2">
    <location>
        <begin position="26"/>
        <end position="50"/>
    </location>
</feature>
<feature type="region of interest" description="Disordered" evidence="1">
    <location>
        <begin position="99"/>
        <end position="131"/>
    </location>
</feature>
<feature type="transmembrane region" description="Helical" evidence="2">
    <location>
        <begin position="149"/>
        <end position="166"/>
    </location>
</feature>
<reference evidence="3" key="2">
    <citation type="submission" date="2018-04" db="EMBL/GenBank/DDBJ databases">
        <title>OnivRS2 (Oryza nivara Reference Sequence Version 2).</title>
        <authorList>
            <person name="Zhang J."/>
            <person name="Kudrna D."/>
            <person name="Lee S."/>
            <person name="Talag J."/>
            <person name="Rajasekar S."/>
            <person name="Welchert J."/>
            <person name="Hsing Y.-I."/>
            <person name="Wing R.A."/>
        </authorList>
    </citation>
    <scope>NUCLEOTIDE SEQUENCE [LARGE SCALE GENOMIC DNA]</scope>
    <source>
        <strain evidence="3">SL10</strain>
    </source>
</reference>
<protein>
    <submittedName>
        <fullName evidence="3">Uncharacterized protein</fullName>
    </submittedName>
</protein>
<evidence type="ECO:0000313" key="4">
    <source>
        <dbReference type="Proteomes" id="UP000006591"/>
    </source>
</evidence>
<keyword evidence="2" id="KW-1133">Transmembrane helix</keyword>
<evidence type="ECO:0000256" key="1">
    <source>
        <dbReference type="SAM" id="MobiDB-lite"/>
    </source>
</evidence>
<reference evidence="3" key="1">
    <citation type="submission" date="2015-04" db="UniProtKB">
        <authorList>
            <consortium name="EnsemblPlants"/>
        </authorList>
    </citation>
    <scope>IDENTIFICATION</scope>
    <source>
        <strain evidence="3">SL10</strain>
    </source>
</reference>
<dbReference type="EnsemblPlants" id="ONIVA05G18100.1">
    <property type="protein sequence ID" value="ONIVA05G18100.1"/>
    <property type="gene ID" value="ONIVA05G18100"/>
</dbReference>